<evidence type="ECO:0000313" key="1">
    <source>
        <dbReference type="EMBL" id="TNC10827.1"/>
    </source>
</evidence>
<reference evidence="1 2" key="1">
    <citation type="submission" date="2019-06" db="EMBL/GenBank/DDBJ databases">
        <title>Genome of Methylobacterium sp. 17Sr1-39.</title>
        <authorList>
            <person name="Seo T."/>
        </authorList>
    </citation>
    <scope>NUCLEOTIDE SEQUENCE [LARGE SCALE GENOMIC DNA]</scope>
    <source>
        <strain evidence="1 2">17Sr1-39</strain>
    </source>
</reference>
<proteinExistence type="predicted"/>
<name>A0A5C4LF93_9HYPH</name>
<accession>A0A5C4LF93</accession>
<protein>
    <submittedName>
        <fullName evidence="1">Uncharacterized protein</fullName>
    </submittedName>
</protein>
<dbReference type="EMBL" id="VDDA01000011">
    <property type="protein sequence ID" value="TNC10827.1"/>
    <property type="molecule type" value="Genomic_DNA"/>
</dbReference>
<dbReference type="Proteomes" id="UP000305267">
    <property type="component" value="Unassembled WGS sequence"/>
</dbReference>
<evidence type="ECO:0000313" key="2">
    <source>
        <dbReference type="Proteomes" id="UP000305267"/>
    </source>
</evidence>
<sequence>MADSNVLDAMEDSDIFIASDRPPVVGVLAAVEGPDSFGATDAPATLGDLNATEAPDSFLALQTLTRLDVTEDPDTFVASGFVTVKPSFVPGRPVATVPVAEPPLVKRPLAVQRTLPEPPKAYDPLVARAHNEQILAHLDNTLSATQGNDGIPVRDKKTGKLYMLEIHDGEIVKTYVQG</sequence>
<gene>
    <name evidence="1" type="ORF">FF100_22005</name>
</gene>
<dbReference type="AlphaFoldDB" id="A0A5C4LF93"/>
<organism evidence="1 2">
    <name type="scientific">Methylobacterium terricola</name>
    <dbReference type="NCBI Taxonomy" id="2583531"/>
    <lineage>
        <taxon>Bacteria</taxon>
        <taxon>Pseudomonadati</taxon>
        <taxon>Pseudomonadota</taxon>
        <taxon>Alphaproteobacteria</taxon>
        <taxon>Hyphomicrobiales</taxon>
        <taxon>Methylobacteriaceae</taxon>
        <taxon>Methylobacterium</taxon>
    </lineage>
</organism>
<keyword evidence="2" id="KW-1185">Reference proteome</keyword>
<comment type="caution">
    <text evidence="1">The sequence shown here is derived from an EMBL/GenBank/DDBJ whole genome shotgun (WGS) entry which is preliminary data.</text>
</comment>